<dbReference type="RefSeq" id="WP_224121338.1">
    <property type="nucleotide sequence ID" value="NZ_JAIQZJ010000001.1"/>
</dbReference>
<gene>
    <name evidence="2" type="ORF">K8U61_02250</name>
</gene>
<dbReference type="Proteomes" id="UP000780875">
    <property type="component" value="Unassembled WGS sequence"/>
</dbReference>
<evidence type="ECO:0000313" key="2">
    <source>
        <dbReference type="EMBL" id="MBZ5736969.1"/>
    </source>
</evidence>
<proteinExistence type="predicted"/>
<comment type="caution">
    <text evidence="2">The sequence shown here is derived from an EMBL/GenBank/DDBJ whole genome shotgun (WGS) entry which is preliminary data.</text>
</comment>
<accession>A0ABS7U7K5</accession>
<evidence type="ECO:0000256" key="1">
    <source>
        <dbReference type="SAM" id="MobiDB-lite"/>
    </source>
</evidence>
<sequence>MPARPRLVSRRTTLAVAGAGLVVLAGCDDRDEPAGDPTTSPSADPDQALVDEVVEQQGRAWQRATKAGAADLAALHAAHLEALGAPTPTSGQAPRIPVRRVEQQLQSALVAASLTARSGDLARLLASMSAAVSQQLEVR</sequence>
<feature type="region of interest" description="Disordered" evidence="1">
    <location>
        <begin position="27"/>
        <end position="47"/>
    </location>
</feature>
<name>A0ABS7U7K5_9ACTN</name>
<organism evidence="2 3">
    <name type="scientific">Nocardioides mangrovi</name>
    <dbReference type="NCBI Taxonomy" id="2874580"/>
    <lineage>
        <taxon>Bacteria</taxon>
        <taxon>Bacillati</taxon>
        <taxon>Actinomycetota</taxon>
        <taxon>Actinomycetes</taxon>
        <taxon>Propionibacteriales</taxon>
        <taxon>Nocardioidaceae</taxon>
        <taxon>Nocardioides</taxon>
    </lineage>
</organism>
<reference evidence="2 3" key="1">
    <citation type="submission" date="2021-09" db="EMBL/GenBank/DDBJ databases">
        <title>Whole genome sequence of Nocardioides sp. GBK3QG-3.</title>
        <authorList>
            <person name="Tuo L."/>
        </authorList>
    </citation>
    <scope>NUCLEOTIDE SEQUENCE [LARGE SCALE GENOMIC DNA]</scope>
    <source>
        <strain evidence="2 3">GBK3QG-3</strain>
    </source>
</reference>
<dbReference type="EMBL" id="JAIQZJ010000001">
    <property type="protein sequence ID" value="MBZ5736969.1"/>
    <property type="molecule type" value="Genomic_DNA"/>
</dbReference>
<dbReference type="PROSITE" id="PS51257">
    <property type="entry name" value="PROKAR_LIPOPROTEIN"/>
    <property type="match status" value="1"/>
</dbReference>
<keyword evidence="3" id="KW-1185">Reference proteome</keyword>
<protein>
    <submittedName>
        <fullName evidence="2">Uncharacterized protein</fullName>
    </submittedName>
</protein>
<evidence type="ECO:0000313" key="3">
    <source>
        <dbReference type="Proteomes" id="UP000780875"/>
    </source>
</evidence>